<organism evidence="2 3">
    <name type="scientific">Streptomyces anulatus</name>
    <name type="common">Streptomyces chrysomallus</name>
    <dbReference type="NCBI Taxonomy" id="1892"/>
    <lineage>
        <taxon>Bacteria</taxon>
        <taxon>Bacillati</taxon>
        <taxon>Actinomycetota</taxon>
        <taxon>Actinomycetes</taxon>
        <taxon>Kitasatosporales</taxon>
        <taxon>Streptomycetaceae</taxon>
        <taxon>Streptomyces</taxon>
    </lineage>
</organism>
<sequence>MNTFLNYLVVAALFALVLAPVALGLARERRIDRQLREAERGRRAAGPPETRSAARPVTAERRPYLRSWARV</sequence>
<dbReference type="EMBL" id="CP109491">
    <property type="protein sequence ID" value="WUX37006.1"/>
    <property type="molecule type" value="Genomic_DNA"/>
</dbReference>
<evidence type="ECO:0000313" key="3">
    <source>
        <dbReference type="Proteomes" id="UP001431926"/>
    </source>
</evidence>
<evidence type="ECO:0000313" key="2">
    <source>
        <dbReference type="EMBL" id="WUX37006.1"/>
    </source>
</evidence>
<accession>A0ABZ1ZIU9</accession>
<evidence type="ECO:0000256" key="1">
    <source>
        <dbReference type="SAM" id="MobiDB-lite"/>
    </source>
</evidence>
<dbReference type="RefSeq" id="WP_329159415.1">
    <property type="nucleotide sequence ID" value="NZ_CP108146.1"/>
</dbReference>
<keyword evidence="3" id="KW-1185">Reference proteome</keyword>
<feature type="region of interest" description="Disordered" evidence="1">
    <location>
        <begin position="36"/>
        <end position="58"/>
    </location>
</feature>
<gene>
    <name evidence="2" type="ORF">OG367_12520</name>
</gene>
<dbReference type="Proteomes" id="UP001431926">
    <property type="component" value="Chromosome"/>
</dbReference>
<proteinExistence type="predicted"/>
<reference evidence="2" key="1">
    <citation type="submission" date="2022-10" db="EMBL/GenBank/DDBJ databases">
        <title>The complete genomes of actinobacterial strains from the NBC collection.</title>
        <authorList>
            <person name="Joergensen T.S."/>
            <person name="Alvarez Arevalo M."/>
            <person name="Sterndorff E.B."/>
            <person name="Faurdal D."/>
            <person name="Vuksanovic O."/>
            <person name="Mourched A.-S."/>
            <person name="Charusanti P."/>
            <person name="Shaw S."/>
            <person name="Blin K."/>
            <person name="Weber T."/>
        </authorList>
    </citation>
    <scope>NUCLEOTIDE SEQUENCE</scope>
    <source>
        <strain evidence="2">NBC_01436</strain>
    </source>
</reference>
<name>A0ABZ1ZIU9_STRAQ</name>
<protein>
    <submittedName>
        <fullName evidence="2">Uncharacterized protein</fullName>
    </submittedName>
</protein>